<organism evidence="2 3">
    <name type="scientific">Candidatus Gallibacteroides avistercoris</name>
    <dbReference type="NCBI Taxonomy" id="2840833"/>
    <lineage>
        <taxon>Bacteria</taxon>
        <taxon>Pseudomonadati</taxon>
        <taxon>Bacteroidota</taxon>
        <taxon>Bacteroidia</taxon>
        <taxon>Bacteroidales</taxon>
        <taxon>Bacteroidaceae</taxon>
        <taxon>Bacteroidaceae incertae sedis</taxon>
        <taxon>Candidatus Gallibacteroides</taxon>
    </lineage>
</organism>
<feature type="chain" id="PRO_5039323201" description="Capsule assembly Wzi family protein" evidence="1">
    <location>
        <begin position="24"/>
        <end position="487"/>
    </location>
</feature>
<reference evidence="2" key="1">
    <citation type="submission" date="2020-10" db="EMBL/GenBank/DDBJ databases">
        <authorList>
            <person name="Gilroy R."/>
        </authorList>
    </citation>
    <scope>NUCLEOTIDE SEQUENCE</scope>
    <source>
        <strain evidence="2">CHK158-818</strain>
    </source>
</reference>
<protein>
    <recommendedName>
        <fullName evidence="4">Capsule assembly Wzi family protein</fullName>
    </recommendedName>
</protein>
<reference evidence="2" key="2">
    <citation type="journal article" date="2021" name="PeerJ">
        <title>Extensive microbial diversity within the chicken gut microbiome revealed by metagenomics and culture.</title>
        <authorList>
            <person name="Gilroy R."/>
            <person name="Ravi A."/>
            <person name="Getino M."/>
            <person name="Pursley I."/>
            <person name="Horton D.L."/>
            <person name="Alikhan N.F."/>
            <person name="Baker D."/>
            <person name="Gharbi K."/>
            <person name="Hall N."/>
            <person name="Watson M."/>
            <person name="Adriaenssens E.M."/>
            <person name="Foster-Nyarko E."/>
            <person name="Jarju S."/>
            <person name="Secka A."/>
            <person name="Antonio M."/>
            <person name="Oren A."/>
            <person name="Chaudhuri R.R."/>
            <person name="La Ragione R."/>
            <person name="Hildebrand F."/>
            <person name="Pallen M.J."/>
        </authorList>
    </citation>
    <scope>NUCLEOTIDE SEQUENCE</scope>
    <source>
        <strain evidence="2">CHK158-818</strain>
    </source>
</reference>
<evidence type="ECO:0000313" key="3">
    <source>
        <dbReference type="Proteomes" id="UP000824112"/>
    </source>
</evidence>
<name>A0A9D1SD51_9BACT</name>
<dbReference type="Gene3D" id="2.40.160.130">
    <property type="entry name" value="Capsule assembly protein Wzi"/>
    <property type="match status" value="1"/>
</dbReference>
<evidence type="ECO:0000256" key="1">
    <source>
        <dbReference type="SAM" id="SignalP"/>
    </source>
</evidence>
<dbReference type="AlphaFoldDB" id="A0A9D1SD51"/>
<gene>
    <name evidence="2" type="ORF">IAB03_09605</name>
</gene>
<dbReference type="Proteomes" id="UP000824112">
    <property type="component" value="Unassembled WGS sequence"/>
</dbReference>
<evidence type="ECO:0008006" key="4">
    <source>
        <dbReference type="Google" id="ProtNLM"/>
    </source>
</evidence>
<comment type="caution">
    <text evidence="2">The sequence shown here is derived from an EMBL/GenBank/DDBJ whole genome shotgun (WGS) entry which is preliminary data.</text>
</comment>
<dbReference type="InterPro" id="IPR038636">
    <property type="entry name" value="Wzi_sf"/>
</dbReference>
<accession>A0A9D1SD51</accession>
<dbReference type="EMBL" id="DVNA01000220">
    <property type="protein sequence ID" value="HIU56044.1"/>
    <property type="molecule type" value="Genomic_DNA"/>
</dbReference>
<feature type="signal peptide" evidence="1">
    <location>
        <begin position="1"/>
        <end position="23"/>
    </location>
</feature>
<proteinExistence type="predicted"/>
<sequence>MKRMFVSIFIFLLTFVSSDLLYAQDDDFELRYEAEANMISGGGDFSPFWLSANRQGLVSLSPNNGYLRMGIHKDMEVRNRFSYGFGVDLVGAYEQSAPFYIQQAYVDLKYRSLGVTIGSKEQTSLLEHPELSSGSMVWSGNARPVPQLSVGIPRFTDVPGTNGWVQVKGELSYGFSTDANYQRDRYKKPFSYARHILFHRKNLIFKFEKDAPFFGLVGIDMAAHFGGDVYYADGSVVHCPTDFESFLKVFVPMSGGSNSTWSDQVNVLGNHVGSYLMEFGYKQDDWRIRIYKEHYFDDHSGMIFKNWQDGLWGFEWTRLDRSWLTGFVFECMNSTDQSGPILWNENETIPIQVSGADDYYNNIYGWAHWGMTQGTPFITSPDYNADGYMSMRNSRVRAFHVGVKGYITEELNYRFLSSYSRNWGTLYLPFLNIKSNYSGLLEVRYAPEKYSGFSFGTAVGVDTGSLLGDNWGIQLSVRKSGILFKKR</sequence>
<keyword evidence="1" id="KW-0732">Signal</keyword>
<evidence type="ECO:0000313" key="2">
    <source>
        <dbReference type="EMBL" id="HIU56044.1"/>
    </source>
</evidence>